<reference evidence="1" key="1">
    <citation type="submission" date="2020-07" db="EMBL/GenBank/DDBJ databases">
        <title>Huge and variable diversity of episymbiotic CPR bacteria and DPANN archaea in groundwater ecosystems.</title>
        <authorList>
            <person name="He C.Y."/>
            <person name="Keren R."/>
            <person name="Whittaker M."/>
            <person name="Farag I.F."/>
            <person name="Doudna J."/>
            <person name="Cate J.H.D."/>
            <person name="Banfield J.F."/>
        </authorList>
    </citation>
    <scope>NUCLEOTIDE SEQUENCE</scope>
    <source>
        <strain evidence="1">NC_groundwater_1520_Pr4_B-0.1um_53_5</strain>
    </source>
</reference>
<protein>
    <recommendedName>
        <fullName evidence="3">FlgD Ig-like domain-containing protein</fullName>
    </recommendedName>
</protein>
<feature type="non-terminal residue" evidence="1">
    <location>
        <position position="1"/>
    </location>
</feature>
<organism evidence="1 2">
    <name type="scientific">candidate division TA06 bacterium</name>
    <dbReference type="NCBI Taxonomy" id="2250710"/>
    <lineage>
        <taxon>Bacteria</taxon>
        <taxon>Bacteria division TA06</taxon>
    </lineage>
</organism>
<dbReference type="Proteomes" id="UP000736328">
    <property type="component" value="Unassembled WGS sequence"/>
</dbReference>
<name>A0A933I9N2_UNCT6</name>
<comment type="caution">
    <text evidence="1">The sequence shown here is derived from an EMBL/GenBank/DDBJ whole genome shotgun (WGS) entry which is preliminary data.</text>
</comment>
<proteinExistence type="predicted"/>
<evidence type="ECO:0000313" key="2">
    <source>
        <dbReference type="Proteomes" id="UP000736328"/>
    </source>
</evidence>
<evidence type="ECO:0008006" key="3">
    <source>
        <dbReference type="Google" id="ProtNLM"/>
    </source>
</evidence>
<sequence>TLDGKGEAGRNTVTWNGQDNSGCKTANGVYLYNLQAFGHSATKKLVVVR</sequence>
<accession>A0A933I9N2</accession>
<dbReference type="EMBL" id="JACQXR010000106">
    <property type="protein sequence ID" value="MBI4727150.1"/>
    <property type="molecule type" value="Genomic_DNA"/>
</dbReference>
<gene>
    <name evidence="1" type="ORF">HY768_08015</name>
</gene>
<dbReference type="AlphaFoldDB" id="A0A933I9N2"/>
<dbReference type="Gene3D" id="2.60.40.4070">
    <property type="match status" value="1"/>
</dbReference>
<evidence type="ECO:0000313" key="1">
    <source>
        <dbReference type="EMBL" id="MBI4727150.1"/>
    </source>
</evidence>